<evidence type="ECO:0000256" key="2">
    <source>
        <dbReference type="HAMAP-Rule" id="MF_00984"/>
    </source>
</evidence>
<dbReference type="InterPro" id="IPR012340">
    <property type="entry name" value="NA-bd_OB-fold"/>
</dbReference>
<name>A0A1G4PTY6_BORJA</name>
<dbReference type="NCBIfam" id="TIGR00621">
    <property type="entry name" value="ssb"/>
    <property type="match status" value="1"/>
</dbReference>
<keyword evidence="5" id="KW-1185">Reference proteome</keyword>
<dbReference type="InterPro" id="IPR011344">
    <property type="entry name" value="ssDNA-bd"/>
</dbReference>
<dbReference type="OrthoDB" id="9809878at2"/>
<dbReference type="AlphaFoldDB" id="A0A1G4PTY6"/>
<reference evidence="5" key="1">
    <citation type="submission" date="2016-10" db="EMBL/GenBank/DDBJ databases">
        <authorList>
            <person name="Varghese N."/>
            <person name="Submissions S."/>
        </authorList>
    </citation>
    <scope>NUCLEOTIDE SEQUENCE [LARGE SCALE GENOMIC DNA]</scope>
    <source>
        <strain evidence="5">ATCC 51557</strain>
    </source>
</reference>
<dbReference type="InterPro" id="IPR000424">
    <property type="entry name" value="Primosome_PriB/ssb"/>
</dbReference>
<protein>
    <recommendedName>
        <fullName evidence="2 3">Single-stranded DNA-binding protein</fullName>
        <shortName evidence="2">SSB</shortName>
    </recommendedName>
</protein>
<dbReference type="RefSeq" id="WP_091973019.1">
    <property type="nucleotide sequence ID" value="NZ_CP124062.1"/>
</dbReference>
<dbReference type="CDD" id="cd04496">
    <property type="entry name" value="SSB_OBF"/>
    <property type="match status" value="1"/>
</dbReference>
<evidence type="ECO:0000256" key="3">
    <source>
        <dbReference type="PIRNR" id="PIRNR002070"/>
    </source>
</evidence>
<dbReference type="Gene3D" id="2.40.50.140">
    <property type="entry name" value="Nucleic acid-binding proteins"/>
    <property type="match status" value="1"/>
</dbReference>
<comment type="caution">
    <text evidence="2">Lacks conserved residue(s) required for the propagation of feature annotation.</text>
</comment>
<dbReference type="PANTHER" id="PTHR10302">
    <property type="entry name" value="SINGLE-STRANDED DNA-BINDING PROTEIN"/>
    <property type="match status" value="1"/>
</dbReference>
<comment type="subunit">
    <text evidence="2">Homotetramer.</text>
</comment>
<keyword evidence="1 2" id="KW-0238">DNA-binding</keyword>
<dbReference type="GO" id="GO:0009295">
    <property type="term" value="C:nucleoid"/>
    <property type="evidence" value="ECO:0007669"/>
    <property type="project" value="TreeGrafter"/>
</dbReference>
<organism evidence="4 5">
    <name type="scientific">Borreliella japonica</name>
    <name type="common">Borrelia japonica</name>
    <dbReference type="NCBI Taxonomy" id="34095"/>
    <lineage>
        <taxon>Bacteria</taxon>
        <taxon>Pseudomonadati</taxon>
        <taxon>Spirochaetota</taxon>
        <taxon>Spirochaetia</taxon>
        <taxon>Spirochaetales</taxon>
        <taxon>Borreliaceae</taxon>
        <taxon>Borreliella</taxon>
    </lineage>
</organism>
<dbReference type="GO" id="GO:0006260">
    <property type="term" value="P:DNA replication"/>
    <property type="evidence" value="ECO:0007669"/>
    <property type="project" value="InterPro"/>
</dbReference>
<accession>A0A1G4PTY6</accession>
<evidence type="ECO:0000313" key="4">
    <source>
        <dbReference type="EMBL" id="SCW35697.1"/>
    </source>
</evidence>
<dbReference type="GO" id="GO:0003697">
    <property type="term" value="F:single-stranded DNA binding"/>
    <property type="evidence" value="ECO:0007669"/>
    <property type="project" value="UniProtKB-UniRule"/>
</dbReference>
<gene>
    <name evidence="4" type="ORF">SAMN02983004_00738</name>
</gene>
<dbReference type="SUPFAM" id="SSF50249">
    <property type="entry name" value="Nucleic acid-binding proteins"/>
    <property type="match status" value="1"/>
</dbReference>
<dbReference type="EMBL" id="FMTE01000004">
    <property type="protein sequence ID" value="SCW35697.1"/>
    <property type="molecule type" value="Genomic_DNA"/>
</dbReference>
<sequence>MADINSLVLSGRLTRDSELSYTESGMAILRFSLANNRKMKKNDEWIDYPQYFDCVIFSKRAESLNEYLKKGKQVVVSGTLKYESWQDRNTGDKRSKVNIFVDNLQMFSSGLGSNTFQMQDSDINNSTKYKREDAIKDIDIVDDKFNEDIPF</sequence>
<dbReference type="PROSITE" id="PS50935">
    <property type="entry name" value="SSB"/>
    <property type="match status" value="1"/>
</dbReference>
<evidence type="ECO:0000256" key="1">
    <source>
        <dbReference type="ARBA" id="ARBA00023125"/>
    </source>
</evidence>
<dbReference type="HAMAP" id="MF_00984">
    <property type="entry name" value="SSB"/>
    <property type="match status" value="1"/>
</dbReference>
<dbReference type="Proteomes" id="UP000199262">
    <property type="component" value="Unassembled WGS sequence"/>
</dbReference>
<dbReference type="Pfam" id="PF00436">
    <property type="entry name" value="SSB"/>
    <property type="match status" value="1"/>
</dbReference>
<dbReference type="PANTHER" id="PTHR10302:SF0">
    <property type="entry name" value="SINGLE-STRANDED DNA-BINDING PROTEIN, MITOCHONDRIAL"/>
    <property type="match status" value="1"/>
</dbReference>
<evidence type="ECO:0000313" key="5">
    <source>
        <dbReference type="Proteomes" id="UP000199262"/>
    </source>
</evidence>
<dbReference type="PIRSF" id="PIRSF002070">
    <property type="entry name" value="SSB"/>
    <property type="match status" value="1"/>
</dbReference>
<proteinExistence type="inferred from homology"/>